<keyword evidence="2" id="KW-1185">Reference proteome</keyword>
<comment type="caution">
    <text evidence="1">The sequence shown here is derived from an EMBL/GenBank/DDBJ whole genome shotgun (WGS) entry which is preliminary data.</text>
</comment>
<reference evidence="1" key="1">
    <citation type="submission" date="2022-11" db="EMBL/GenBank/DDBJ databases">
        <title>Genome Sequence of Nemania bipapillata.</title>
        <authorList>
            <person name="Buettner E."/>
        </authorList>
    </citation>
    <scope>NUCLEOTIDE SEQUENCE</scope>
    <source>
        <strain evidence="1">CP14</strain>
    </source>
</reference>
<evidence type="ECO:0000313" key="1">
    <source>
        <dbReference type="EMBL" id="KAJ8115829.1"/>
    </source>
</evidence>
<accession>A0ACC2IL16</accession>
<dbReference type="Proteomes" id="UP001153334">
    <property type="component" value="Unassembled WGS sequence"/>
</dbReference>
<sequence>MAAELLSVNLDEWKLATEIGMNETRHPSFASPIEIWKRDNDSLGRGGFGEVWKETTSSLLSGNRANVRAVKRIRKTEKSTPELPNMIRLSTRKYSSLDHLQHFVEFFGWFEDQHHIYISMEYVPNGDLQHHIQERYKNEEGFQEFEGALIVKEIAKALKFMHEKKVMHRDLKPALASAQTKAGTDGYMAPEVADTNRKMPYTMAADIWSLGAVTYCIQTGKPPFQDILAVGRYIDGKGAFPFDLLLRFSGRLVIFIIQLMDIVSTRRPTVDEVLAHEWLKPEDGEVVLEEEIQIPDHGDWSAEPSIIWDFSAEEIEEESQDSSSPAHPSRPRSPHKPNDMEASIIQQPHNLAGMPPSSLLNVHHTAPYPVVGTDTFVRTPPLRPSSSPPGNVERDLLPTLMVNSRPDTCVEKFRDLQNMDRKEFTSSLPPLNQPDIPRHQKAPEKDPEKAPEKAPWPLQHGDSGYSTSSAMSAPSPSLQKSEAISPAVEQEQTPGDNYAAYFGLHQFLELAERQKQPRTTPIEIAKQHHVIAKLDKDEADSSSRVDSNQTEHILIDLTDSNASQAPSSDRPNLPAFGPWLPDQFPDHNPWAESGV</sequence>
<organism evidence="1 2">
    <name type="scientific">Nemania bipapillata</name>
    <dbReference type="NCBI Taxonomy" id="110536"/>
    <lineage>
        <taxon>Eukaryota</taxon>
        <taxon>Fungi</taxon>
        <taxon>Dikarya</taxon>
        <taxon>Ascomycota</taxon>
        <taxon>Pezizomycotina</taxon>
        <taxon>Sordariomycetes</taxon>
        <taxon>Xylariomycetidae</taxon>
        <taxon>Xylariales</taxon>
        <taxon>Xylariaceae</taxon>
        <taxon>Nemania</taxon>
    </lineage>
</organism>
<gene>
    <name evidence="1" type="ORF">ONZ43_g4577</name>
</gene>
<evidence type="ECO:0000313" key="2">
    <source>
        <dbReference type="Proteomes" id="UP001153334"/>
    </source>
</evidence>
<dbReference type="EMBL" id="JAPESX010001257">
    <property type="protein sequence ID" value="KAJ8115829.1"/>
    <property type="molecule type" value="Genomic_DNA"/>
</dbReference>
<protein>
    <submittedName>
        <fullName evidence="1">Uncharacterized protein</fullName>
    </submittedName>
</protein>
<name>A0ACC2IL16_9PEZI</name>
<proteinExistence type="predicted"/>